<dbReference type="Proteomes" id="UP000242188">
    <property type="component" value="Unassembled WGS sequence"/>
</dbReference>
<accession>A0A210QN18</accession>
<organism evidence="3 4">
    <name type="scientific">Mizuhopecten yessoensis</name>
    <name type="common">Japanese scallop</name>
    <name type="synonym">Patinopecten yessoensis</name>
    <dbReference type="NCBI Taxonomy" id="6573"/>
    <lineage>
        <taxon>Eukaryota</taxon>
        <taxon>Metazoa</taxon>
        <taxon>Spiralia</taxon>
        <taxon>Lophotrochozoa</taxon>
        <taxon>Mollusca</taxon>
        <taxon>Bivalvia</taxon>
        <taxon>Autobranchia</taxon>
        <taxon>Pteriomorphia</taxon>
        <taxon>Pectinida</taxon>
        <taxon>Pectinoidea</taxon>
        <taxon>Pectinidae</taxon>
        <taxon>Mizuhopecten</taxon>
    </lineage>
</organism>
<proteinExistence type="predicted"/>
<gene>
    <name evidence="3" type="ORF">KP79_PYT14094</name>
</gene>
<keyword evidence="4" id="KW-1185">Reference proteome</keyword>
<comment type="caution">
    <text evidence="3">The sequence shown here is derived from an EMBL/GenBank/DDBJ whole genome shotgun (WGS) entry which is preliminary data.</text>
</comment>
<dbReference type="EMBL" id="NEDP02002762">
    <property type="protein sequence ID" value="OWF50136.1"/>
    <property type="molecule type" value="Genomic_DNA"/>
</dbReference>
<evidence type="ECO:0000256" key="1">
    <source>
        <dbReference type="SAM" id="Coils"/>
    </source>
</evidence>
<feature type="compositionally biased region" description="Polar residues" evidence="2">
    <location>
        <begin position="94"/>
        <end position="108"/>
    </location>
</feature>
<sequence length="160" mass="19431">MPLAQRESDVEIVKNEVLRRKGKMTRISEHRRELAAAKREAREKEKRVRLEEKLMKIARQKDGEIEKDTVNDRLQRAKVIRKLNAEEIRRRTEANQARVSRTENANKISTEERMERARQKREKRLTERREKWEKKESRIEEMKRRRRVNTPKPSLPNIEI</sequence>
<feature type="compositionally biased region" description="Basic and acidic residues" evidence="2">
    <location>
        <begin position="124"/>
        <end position="143"/>
    </location>
</feature>
<feature type="coiled-coil region" evidence="1">
    <location>
        <begin position="20"/>
        <end position="61"/>
    </location>
</feature>
<evidence type="ECO:0000313" key="3">
    <source>
        <dbReference type="EMBL" id="OWF50136.1"/>
    </source>
</evidence>
<evidence type="ECO:0000256" key="2">
    <source>
        <dbReference type="SAM" id="MobiDB-lite"/>
    </source>
</evidence>
<dbReference type="AlphaFoldDB" id="A0A210QN18"/>
<evidence type="ECO:0000313" key="4">
    <source>
        <dbReference type="Proteomes" id="UP000242188"/>
    </source>
</evidence>
<protein>
    <submittedName>
        <fullName evidence="3">Uncharacterized protein</fullName>
    </submittedName>
</protein>
<feature type="region of interest" description="Disordered" evidence="2">
    <location>
        <begin position="94"/>
        <end position="160"/>
    </location>
</feature>
<name>A0A210QN18_MIZYE</name>
<dbReference type="OrthoDB" id="10644079at2759"/>
<keyword evidence="1" id="KW-0175">Coiled coil</keyword>
<reference evidence="3 4" key="1">
    <citation type="journal article" date="2017" name="Nat. Ecol. Evol.">
        <title>Scallop genome provides insights into evolution of bilaterian karyotype and development.</title>
        <authorList>
            <person name="Wang S."/>
            <person name="Zhang J."/>
            <person name="Jiao W."/>
            <person name="Li J."/>
            <person name="Xun X."/>
            <person name="Sun Y."/>
            <person name="Guo X."/>
            <person name="Huan P."/>
            <person name="Dong B."/>
            <person name="Zhang L."/>
            <person name="Hu X."/>
            <person name="Sun X."/>
            <person name="Wang J."/>
            <person name="Zhao C."/>
            <person name="Wang Y."/>
            <person name="Wang D."/>
            <person name="Huang X."/>
            <person name="Wang R."/>
            <person name="Lv J."/>
            <person name="Li Y."/>
            <person name="Zhang Z."/>
            <person name="Liu B."/>
            <person name="Lu W."/>
            <person name="Hui Y."/>
            <person name="Liang J."/>
            <person name="Zhou Z."/>
            <person name="Hou R."/>
            <person name="Li X."/>
            <person name="Liu Y."/>
            <person name="Li H."/>
            <person name="Ning X."/>
            <person name="Lin Y."/>
            <person name="Zhao L."/>
            <person name="Xing Q."/>
            <person name="Dou J."/>
            <person name="Li Y."/>
            <person name="Mao J."/>
            <person name="Guo H."/>
            <person name="Dou H."/>
            <person name="Li T."/>
            <person name="Mu C."/>
            <person name="Jiang W."/>
            <person name="Fu Q."/>
            <person name="Fu X."/>
            <person name="Miao Y."/>
            <person name="Liu J."/>
            <person name="Yu Q."/>
            <person name="Li R."/>
            <person name="Liao H."/>
            <person name="Li X."/>
            <person name="Kong Y."/>
            <person name="Jiang Z."/>
            <person name="Chourrout D."/>
            <person name="Li R."/>
            <person name="Bao Z."/>
        </authorList>
    </citation>
    <scope>NUCLEOTIDE SEQUENCE [LARGE SCALE GENOMIC DNA]</scope>
    <source>
        <strain evidence="3 4">PY_sf001</strain>
    </source>
</reference>